<protein>
    <submittedName>
        <fullName evidence="1">Uncharacterized protein</fullName>
    </submittedName>
</protein>
<organism evidence="1 2">
    <name type="scientific">Dendrobium thyrsiflorum</name>
    <name type="common">Pinecone-like raceme dendrobium</name>
    <name type="synonym">Orchid</name>
    <dbReference type="NCBI Taxonomy" id="117978"/>
    <lineage>
        <taxon>Eukaryota</taxon>
        <taxon>Viridiplantae</taxon>
        <taxon>Streptophyta</taxon>
        <taxon>Embryophyta</taxon>
        <taxon>Tracheophyta</taxon>
        <taxon>Spermatophyta</taxon>
        <taxon>Magnoliopsida</taxon>
        <taxon>Liliopsida</taxon>
        <taxon>Asparagales</taxon>
        <taxon>Orchidaceae</taxon>
        <taxon>Epidendroideae</taxon>
        <taxon>Malaxideae</taxon>
        <taxon>Dendrobiinae</taxon>
        <taxon>Dendrobium</taxon>
    </lineage>
</organism>
<dbReference type="Proteomes" id="UP001552299">
    <property type="component" value="Unassembled WGS sequence"/>
</dbReference>
<reference evidence="1 2" key="1">
    <citation type="journal article" date="2024" name="Plant Biotechnol. J.">
        <title>Dendrobium thyrsiflorum genome and its molecular insights into genes involved in important horticultural traits.</title>
        <authorList>
            <person name="Chen B."/>
            <person name="Wang J.Y."/>
            <person name="Zheng P.J."/>
            <person name="Li K.L."/>
            <person name="Liang Y.M."/>
            <person name="Chen X.F."/>
            <person name="Zhang C."/>
            <person name="Zhao X."/>
            <person name="He X."/>
            <person name="Zhang G.Q."/>
            <person name="Liu Z.J."/>
            <person name="Xu Q."/>
        </authorList>
    </citation>
    <scope>NUCLEOTIDE SEQUENCE [LARGE SCALE GENOMIC DNA]</scope>
    <source>
        <strain evidence="1">GZMU011</strain>
    </source>
</reference>
<keyword evidence="2" id="KW-1185">Reference proteome</keyword>
<comment type="caution">
    <text evidence="1">The sequence shown here is derived from an EMBL/GenBank/DDBJ whole genome shotgun (WGS) entry which is preliminary data.</text>
</comment>
<sequence>MILKLLLINGVIPRGPMAHQGKDHKLRIFGYKAKAKKSRERERERVKARLRGKQPSCHYKATEVLKPPPSSSFCSLSLSLFYVRFELRGRREDC</sequence>
<proteinExistence type="predicted"/>
<accession>A0ABD0TWT4</accession>
<evidence type="ECO:0000313" key="2">
    <source>
        <dbReference type="Proteomes" id="UP001552299"/>
    </source>
</evidence>
<dbReference type="AlphaFoldDB" id="A0ABD0TWT4"/>
<dbReference type="EMBL" id="JANQDX010000019">
    <property type="protein sequence ID" value="KAL0904117.1"/>
    <property type="molecule type" value="Genomic_DNA"/>
</dbReference>
<gene>
    <name evidence="1" type="ORF">M5K25_026191</name>
</gene>
<evidence type="ECO:0000313" key="1">
    <source>
        <dbReference type="EMBL" id="KAL0904117.1"/>
    </source>
</evidence>
<name>A0ABD0TWT4_DENTH</name>